<keyword evidence="1" id="KW-1133">Transmembrane helix</keyword>
<evidence type="ECO:0000313" key="3">
    <source>
        <dbReference type="Proteomes" id="UP000689195"/>
    </source>
</evidence>
<dbReference type="EMBL" id="CAJJDO010000070">
    <property type="protein sequence ID" value="CAD8178788.1"/>
    <property type="molecule type" value="Genomic_DNA"/>
</dbReference>
<name>A0A8S1VLA5_9CILI</name>
<evidence type="ECO:0008006" key="4">
    <source>
        <dbReference type="Google" id="ProtNLM"/>
    </source>
</evidence>
<reference evidence="2" key="1">
    <citation type="submission" date="2021-01" db="EMBL/GenBank/DDBJ databases">
        <authorList>
            <consortium name="Genoscope - CEA"/>
            <person name="William W."/>
        </authorList>
    </citation>
    <scope>NUCLEOTIDE SEQUENCE</scope>
</reference>
<feature type="transmembrane region" description="Helical" evidence="1">
    <location>
        <begin position="42"/>
        <end position="65"/>
    </location>
</feature>
<evidence type="ECO:0000313" key="2">
    <source>
        <dbReference type="EMBL" id="CAD8178788.1"/>
    </source>
</evidence>
<keyword evidence="1" id="KW-0472">Membrane</keyword>
<gene>
    <name evidence="2" type="ORF">PPENT_87.1.T0700107</name>
</gene>
<accession>A0A8S1VLA5</accession>
<sequence>MLRRVINNQFGMRSSYLIQLILIQTFNFNFNQNSKIKLEQKCLGYFITCTFQVLKILIIFVKIMILKGSLSQQVF</sequence>
<protein>
    <recommendedName>
        <fullName evidence="4">Transmembrane protein</fullName>
    </recommendedName>
</protein>
<dbReference type="Proteomes" id="UP000689195">
    <property type="component" value="Unassembled WGS sequence"/>
</dbReference>
<proteinExistence type="predicted"/>
<keyword evidence="1" id="KW-0812">Transmembrane</keyword>
<dbReference type="AlphaFoldDB" id="A0A8S1VLA5"/>
<evidence type="ECO:0000256" key="1">
    <source>
        <dbReference type="SAM" id="Phobius"/>
    </source>
</evidence>
<comment type="caution">
    <text evidence="2">The sequence shown here is derived from an EMBL/GenBank/DDBJ whole genome shotgun (WGS) entry which is preliminary data.</text>
</comment>
<keyword evidence="3" id="KW-1185">Reference proteome</keyword>
<organism evidence="2 3">
    <name type="scientific">Paramecium pentaurelia</name>
    <dbReference type="NCBI Taxonomy" id="43138"/>
    <lineage>
        <taxon>Eukaryota</taxon>
        <taxon>Sar</taxon>
        <taxon>Alveolata</taxon>
        <taxon>Ciliophora</taxon>
        <taxon>Intramacronucleata</taxon>
        <taxon>Oligohymenophorea</taxon>
        <taxon>Peniculida</taxon>
        <taxon>Parameciidae</taxon>
        <taxon>Paramecium</taxon>
    </lineage>
</organism>